<feature type="chain" id="PRO_5046883564" evidence="4">
    <location>
        <begin position="21"/>
        <end position="566"/>
    </location>
</feature>
<protein>
    <submittedName>
        <fullName evidence="7">Glycosyltransferase 25 family member</fullName>
    </submittedName>
</protein>
<keyword evidence="3" id="KW-0808">Transferase</keyword>
<feature type="domain" description="Glycosyl transferase family 25" evidence="5">
    <location>
        <begin position="323"/>
        <end position="500"/>
    </location>
</feature>
<gene>
    <name evidence="7" type="primary">LOC113520017</name>
</gene>
<evidence type="ECO:0000313" key="6">
    <source>
        <dbReference type="Proteomes" id="UP001652740"/>
    </source>
</evidence>
<dbReference type="GeneID" id="113520017"/>
<dbReference type="CDD" id="cd06532">
    <property type="entry name" value="Glyco_transf_25"/>
    <property type="match status" value="1"/>
</dbReference>
<feature type="signal peptide" evidence="4">
    <location>
        <begin position="1"/>
        <end position="20"/>
    </location>
</feature>
<sequence>MRYSVLILFLCFITFNSSTCYEDMFPYKWPTIGISVLIRNKGHTLPYFLTCLYNLDYPKDRLYLWMYSDYNEDDSIKIIEKWAEKYASEYNGVYITTNSSGRLHPDEKSATHWSKGRFKHIIRLREESLDFAKKMWADYLFMVDADVFLTEKSTLKALVSKNMTVVSPMLKSDGLYSNFWCGMTEKFYYQRTEDYEPILSREKQGCFEVPMVNTAVLVSLRRKESDLLTYDPRKVNNYKGPDDDIIAFAISAKINDISLNICNDRPYGFILVPLEESDEISKDYEQLLNIKLEAVSRKVPLPLDNYLEEFVSYPKPWKFKCSEIYMINLERRTERRELMEMSFKELGIDAKLFKAIDGMKLDLNDLREYSITLMPGYEDPYHKRPMKAGEVGCFLSHYYIWKEIVEKHHSTALVLEDDVHFIPYFRHKFLRLLDEIKNIDWDLVYIGRKILLRADEKYVTDHTTRPLYSYWTLGYLISERGARKLLDAQPLSKMLPVDEFLPIMFDQHPNDTWKAHFSNRNLVALSAAPLLVYPTHYTGDEGYISDTEDSNIVDLGELDYTVKHEL</sequence>
<name>A0A6J1WXT6_GALME</name>
<organism evidence="6 7">
    <name type="scientific">Galleria mellonella</name>
    <name type="common">Greater wax moth</name>
    <dbReference type="NCBI Taxonomy" id="7137"/>
    <lineage>
        <taxon>Eukaryota</taxon>
        <taxon>Metazoa</taxon>
        <taxon>Ecdysozoa</taxon>
        <taxon>Arthropoda</taxon>
        <taxon>Hexapoda</taxon>
        <taxon>Insecta</taxon>
        <taxon>Pterygota</taxon>
        <taxon>Neoptera</taxon>
        <taxon>Endopterygota</taxon>
        <taxon>Lepidoptera</taxon>
        <taxon>Glossata</taxon>
        <taxon>Ditrysia</taxon>
        <taxon>Pyraloidea</taxon>
        <taxon>Pyralidae</taxon>
        <taxon>Galleriinae</taxon>
        <taxon>Galleria</taxon>
    </lineage>
</organism>
<dbReference type="Proteomes" id="UP001652740">
    <property type="component" value="Unplaced"/>
</dbReference>
<dbReference type="PANTHER" id="PTHR10730">
    <property type="entry name" value="PROCOLLAGEN-LYSINE,2-OXOGLUTARATE 5-DIOXYGENASE/GLYCOSYLTRANSFERASE 25 FAMILY MEMBER"/>
    <property type="match status" value="1"/>
</dbReference>
<keyword evidence="4" id="KW-0732">Signal</keyword>
<evidence type="ECO:0000313" key="7">
    <source>
        <dbReference type="RefSeq" id="XP_026761081.2"/>
    </source>
</evidence>
<dbReference type="KEGG" id="gmw:113520017"/>
<proteinExistence type="inferred from homology"/>
<evidence type="ECO:0000256" key="2">
    <source>
        <dbReference type="ARBA" id="ARBA00022676"/>
    </source>
</evidence>
<dbReference type="Pfam" id="PF01755">
    <property type="entry name" value="Glyco_transf_25"/>
    <property type="match status" value="1"/>
</dbReference>
<evidence type="ECO:0000256" key="1">
    <source>
        <dbReference type="ARBA" id="ARBA00006721"/>
    </source>
</evidence>
<dbReference type="PANTHER" id="PTHR10730:SF53">
    <property type="entry name" value="GLYCOSYLTRANSFERASE 25 FAMILY MEMBER"/>
    <property type="match status" value="1"/>
</dbReference>
<comment type="similarity">
    <text evidence="1">Belongs to the glycosyltransferase 25 family.</text>
</comment>
<dbReference type="AlphaFoldDB" id="A0A6J1WXT6"/>
<dbReference type="Gene3D" id="3.90.550.10">
    <property type="entry name" value="Spore Coat Polysaccharide Biosynthesis Protein SpsA, Chain A"/>
    <property type="match status" value="1"/>
</dbReference>
<dbReference type="InterPro" id="IPR050757">
    <property type="entry name" value="Collagen_mod_GT25"/>
</dbReference>
<dbReference type="InterPro" id="IPR002654">
    <property type="entry name" value="Glyco_trans_25"/>
</dbReference>
<reference evidence="7" key="1">
    <citation type="submission" date="2025-08" db="UniProtKB">
        <authorList>
            <consortium name="RefSeq"/>
        </authorList>
    </citation>
    <scope>IDENTIFICATION</scope>
    <source>
        <tissue evidence="7">Whole larvae</tissue>
    </source>
</reference>
<dbReference type="SUPFAM" id="SSF53448">
    <property type="entry name" value="Nucleotide-diphospho-sugar transferases"/>
    <property type="match status" value="1"/>
</dbReference>
<dbReference type="InParanoid" id="A0A6J1WXT6"/>
<accession>A0A6J1WXT6</accession>
<evidence type="ECO:0000259" key="5">
    <source>
        <dbReference type="Pfam" id="PF01755"/>
    </source>
</evidence>
<keyword evidence="6" id="KW-1185">Reference proteome</keyword>
<dbReference type="InterPro" id="IPR029044">
    <property type="entry name" value="Nucleotide-diphossugar_trans"/>
</dbReference>
<evidence type="ECO:0000256" key="4">
    <source>
        <dbReference type="SAM" id="SignalP"/>
    </source>
</evidence>
<keyword evidence="2" id="KW-0328">Glycosyltransferase</keyword>
<evidence type="ECO:0000256" key="3">
    <source>
        <dbReference type="ARBA" id="ARBA00022679"/>
    </source>
</evidence>
<dbReference type="RefSeq" id="XP_026761081.2">
    <property type="nucleotide sequence ID" value="XM_026905280.3"/>
</dbReference>
<dbReference type="FunCoup" id="A0A6J1WXT6">
    <property type="interactions" value="302"/>
</dbReference>
<dbReference type="GO" id="GO:0050211">
    <property type="term" value="F:procollagen galactosyltransferase activity"/>
    <property type="evidence" value="ECO:0007669"/>
    <property type="project" value="TreeGrafter"/>
</dbReference>